<evidence type="ECO:0000313" key="2">
    <source>
        <dbReference type="Proteomes" id="UP001240250"/>
    </source>
</evidence>
<gene>
    <name evidence="1" type="ORF">JO380_000942</name>
</gene>
<protein>
    <recommendedName>
        <fullName evidence="3">DUF4365 domain-containing protein</fullName>
    </recommendedName>
</protein>
<comment type="caution">
    <text evidence="1">The sequence shown here is derived from an EMBL/GenBank/DDBJ whole genome shotgun (WGS) entry which is preliminary data.</text>
</comment>
<dbReference type="RefSeq" id="WP_070318612.1">
    <property type="nucleotide sequence ID" value="NZ_JAUSVM010000001.1"/>
</dbReference>
<sequence>MRSIPEKTLEHWTSLYATYRYRSHAALWWPTRGEDVRVGDIAPGLFGKMFNLEIKTTEASGTDHHAYVDVAQLRRYLASPVPTYYVFPLPGWVGPIHLAAAGPWRGGVPKTEFGFMRSHGRWFGNWTIVIPDYALYAPIAYADAHGDPVKDHERVFTVDTTSAGAPRRQRGLYAAPSSSKLTSWSWREFWELMEVCGGSSAMPAMFAVSGGGGDGPVHRSALVAKIAAVARLEEATSPVFYAPADRQAVPTLDQEYAPIAATSVAVSGERVRDGADDRHDSHLTSVYLSAAQIASARAS</sequence>
<name>A0ABU0GGS7_9CELL</name>
<dbReference type="Proteomes" id="UP001240250">
    <property type="component" value="Unassembled WGS sequence"/>
</dbReference>
<dbReference type="EMBL" id="JAUSVM010000001">
    <property type="protein sequence ID" value="MDQ0424561.1"/>
    <property type="molecule type" value="Genomic_DNA"/>
</dbReference>
<evidence type="ECO:0000313" key="1">
    <source>
        <dbReference type="EMBL" id="MDQ0424561.1"/>
    </source>
</evidence>
<reference evidence="1 2" key="1">
    <citation type="submission" date="2023-07" db="EMBL/GenBank/DDBJ databases">
        <title>Sequencing the genomes of 1000 actinobacteria strains.</title>
        <authorList>
            <person name="Klenk H.-P."/>
        </authorList>
    </citation>
    <scope>NUCLEOTIDE SEQUENCE [LARGE SCALE GENOMIC DNA]</scope>
    <source>
        <strain evidence="1 2">DSM 14785</strain>
    </source>
</reference>
<keyword evidence="2" id="KW-1185">Reference proteome</keyword>
<organism evidence="1 2">
    <name type="scientific">Cellulomonas iranensis</name>
    <dbReference type="NCBI Taxonomy" id="76862"/>
    <lineage>
        <taxon>Bacteria</taxon>
        <taxon>Bacillati</taxon>
        <taxon>Actinomycetota</taxon>
        <taxon>Actinomycetes</taxon>
        <taxon>Micrococcales</taxon>
        <taxon>Cellulomonadaceae</taxon>
        <taxon>Cellulomonas</taxon>
    </lineage>
</organism>
<evidence type="ECO:0008006" key="3">
    <source>
        <dbReference type="Google" id="ProtNLM"/>
    </source>
</evidence>
<accession>A0ABU0GGS7</accession>
<proteinExistence type="predicted"/>